<dbReference type="PANTHER" id="PTHR46173:SF1">
    <property type="entry name" value="CCA TRNA NUCLEOTIDYLTRANSFERASE 1, MITOCHONDRIAL"/>
    <property type="match status" value="1"/>
</dbReference>
<evidence type="ECO:0000259" key="9">
    <source>
        <dbReference type="Pfam" id="PF01743"/>
    </source>
</evidence>
<dbReference type="EMBL" id="BAQD01000005">
    <property type="protein sequence ID" value="GBQ05632.1"/>
    <property type="molecule type" value="Genomic_DNA"/>
</dbReference>
<dbReference type="Pfam" id="PF01743">
    <property type="entry name" value="PolyA_pol"/>
    <property type="match status" value="1"/>
</dbReference>
<feature type="domain" description="Poly A polymerase head" evidence="9">
    <location>
        <begin position="9"/>
        <end position="89"/>
    </location>
</feature>
<evidence type="ECO:0000256" key="1">
    <source>
        <dbReference type="ARBA" id="ARBA00001946"/>
    </source>
</evidence>
<gene>
    <name evidence="11" type="ORF">AA15669_0556</name>
</gene>
<keyword evidence="6" id="KW-0547">Nucleotide-binding</keyword>
<evidence type="ECO:0000256" key="2">
    <source>
        <dbReference type="ARBA" id="ARBA00022679"/>
    </source>
</evidence>
<dbReference type="GO" id="GO:0016779">
    <property type="term" value="F:nucleotidyltransferase activity"/>
    <property type="evidence" value="ECO:0007669"/>
    <property type="project" value="UniProtKB-KW"/>
</dbReference>
<sequence>MEKAGVKVAPTGLAHGTITAVIDHHPYEVTTLRRDVETDGRHAVVAWTDDWQEDAARRDFTINAMSLDRDGTLYDFFHGQEDLEARRVRFVGQAAQRIEEDALRALRFFRFQARYGGDVPDREACAAITQHCQNMAQLSVERIASELLKILAGPNLESTIGLMDQTGLLRTLLPQAEPSGLAALLACKGQQRALVRLYALSPDPAVGQALKLSNVEKSALNAYAKAHPVLRPEMDDDDIRRARVLQSEAVLIDRTWLAQAHYDASPEDSWGRLRARIAAIVQPEFPLSGRDGIMLGLKPGPELGQWIKKARAWWMAQGCRPDRHACQTWLMQQLPSQE</sequence>
<evidence type="ECO:0000256" key="8">
    <source>
        <dbReference type="RuleBase" id="RU003953"/>
    </source>
</evidence>
<keyword evidence="7" id="KW-0460">Magnesium</keyword>
<dbReference type="InterPro" id="IPR050264">
    <property type="entry name" value="Bact_CCA-adding_enz_type3_sf"/>
</dbReference>
<keyword evidence="8" id="KW-0694">RNA-binding</keyword>
<keyword evidence="2 8" id="KW-0808">Transferase</keyword>
<evidence type="ECO:0000259" key="10">
    <source>
        <dbReference type="Pfam" id="PF12627"/>
    </source>
</evidence>
<keyword evidence="5" id="KW-0479">Metal-binding</keyword>
<dbReference type="InterPro" id="IPR032828">
    <property type="entry name" value="PolyA_RNA-bd"/>
</dbReference>
<dbReference type="PANTHER" id="PTHR46173">
    <property type="entry name" value="CCA TRNA NUCLEOTIDYLTRANSFERASE 1, MITOCHONDRIAL"/>
    <property type="match status" value="1"/>
</dbReference>
<evidence type="ECO:0000313" key="12">
    <source>
        <dbReference type="Proteomes" id="UP001062901"/>
    </source>
</evidence>
<keyword evidence="3" id="KW-0819">tRNA processing</keyword>
<comment type="caution">
    <text evidence="11">The sequence shown here is derived from an EMBL/GenBank/DDBJ whole genome shotgun (WGS) entry which is preliminary data.</text>
</comment>
<organism evidence="11 12">
    <name type="scientific">Saccharibacter floricola DSM 15669</name>
    <dbReference type="NCBI Taxonomy" id="1123227"/>
    <lineage>
        <taxon>Bacteria</taxon>
        <taxon>Pseudomonadati</taxon>
        <taxon>Pseudomonadota</taxon>
        <taxon>Alphaproteobacteria</taxon>
        <taxon>Acetobacterales</taxon>
        <taxon>Acetobacteraceae</taxon>
        <taxon>Saccharibacter</taxon>
    </lineage>
</organism>
<accession>A0ABQ0NXH1</accession>
<dbReference type="Proteomes" id="UP001062901">
    <property type="component" value="Unassembled WGS sequence"/>
</dbReference>
<dbReference type="Pfam" id="PF12627">
    <property type="entry name" value="PolyA_pol_RNAbd"/>
    <property type="match status" value="1"/>
</dbReference>
<evidence type="ECO:0000256" key="6">
    <source>
        <dbReference type="ARBA" id="ARBA00022741"/>
    </source>
</evidence>
<name>A0ABQ0NXH1_9PROT</name>
<evidence type="ECO:0000256" key="7">
    <source>
        <dbReference type="ARBA" id="ARBA00022842"/>
    </source>
</evidence>
<evidence type="ECO:0000256" key="3">
    <source>
        <dbReference type="ARBA" id="ARBA00022694"/>
    </source>
</evidence>
<evidence type="ECO:0000256" key="4">
    <source>
        <dbReference type="ARBA" id="ARBA00022695"/>
    </source>
</evidence>
<dbReference type="InterPro" id="IPR043519">
    <property type="entry name" value="NT_sf"/>
</dbReference>
<protein>
    <submittedName>
        <fullName evidence="11">Polynucleotide adenylyltransferase</fullName>
    </submittedName>
</protein>
<comment type="cofactor">
    <cofactor evidence="1">
        <name>Mg(2+)</name>
        <dbReference type="ChEBI" id="CHEBI:18420"/>
    </cofactor>
</comment>
<keyword evidence="4 11" id="KW-0548">Nucleotidyltransferase</keyword>
<keyword evidence="12" id="KW-1185">Reference proteome</keyword>
<comment type="similarity">
    <text evidence="8">Belongs to the tRNA nucleotidyltransferase/poly(A) polymerase family.</text>
</comment>
<dbReference type="SUPFAM" id="SSF81301">
    <property type="entry name" value="Nucleotidyltransferase"/>
    <property type="match status" value="1"/>
</dbReference>
<reference evidence="11" key="1">
    <citation type="submission" date="2013-04" db="EMBL/GenBank/DDBJ databases">
        <title>The genome sequencing project of 58 acetic acid bacteria.</title>
        <authorList>
            <person name="Okamoto-Kainuma A."/>
            <person name="Ishikawa M."/>
            <person name="Umino S."/>
            <person name="Koizumi Y."/>
            <person name="Shiwa Y."/>
            <person name="Yoshikawa H."/>
            <person name="Matsutani M."/>
            <person name="Matsushita K."/>
        </authorList>
    </citation>
    <scope>NUCLEOTIDE SEQUENCE</scope>
    <source>
        <strain evidence="11">DSM 15669</strain>
    </source>
</reference>
<dbReference type="Gene3D" id="1.10.3090.10">
    <property type="entry name" value="cca-adding enzyme, domain 2"/>
    <property type="match status" value="1"/>
</dbReference>
<proteinExistence type="inferred from homology"/>
<dbReference type="Gene3D" id="3.30.460.10">
    <property type="entry name" value="Beta Polymerase, domain 2"/>
    <property type="match status" value="1"/>
</dbReference>
<evidence type="ECO:0000313" key="11">
    <source>
        <dbReference type="EMBL" id="GBQ05632.1"/>
    </source>
</evidence>
<dbReference type="SUPFAM" id="SSF81891">
    <property type="entry name" value="Poly A polymerase C-terminal region-like"/>
    <property type="match status" value="1"/>
</dbReference>
<dbReference type="InterPro" id="IPR002646">
    <property type="entry name" value="PolA_pol_head_dom"/>
</dbReference>
<feature type="domain" description="tRNA nucleotidyltransferase/poly(A) polymerase RNA and SrmB- binding" evidence="10">
    <location>
        <begin position="122"/>
        <end position="177"/>
    </location>
</feature>
<evidence type="ECO:0000256" key="5">
    <source>
        <dbReference type="ARBA" id="ARBA00022723"/>
    </source>
</evidence>